<dbReference type="KEGG" id="nar:Saro_1194"/>
<dbReference type="EMBL" id="CP000248">
    <property type="protein sequence ID" value="ABD25639.1"/>
    <property type="molecule type" value="Genomic_DNA"/>
</dbReference>
<feature type="compositionally biased region" description="Polar residues" evidence="1">
    <location>
        <begin position="9"/>
        <end position="18"/>
    </location>
</feature>
<evidence type="ECO:0000313" key="4">
    <source>
        <dbReference type="Proteomes" id="UP000009134"/>
    </source>
</evidence>
<proteinExistence type="predicted"/>
<organism evidence="3 4">
    <name type="scientific">Novosphingobium aromaticivorans (strain ATCC 700278 / DSM 12444 / CCUG 56034 / CIP 105152 / NBRC 16084 / F199)</name>
    <dbReference type="NCBI Taxonomy" id="279238"/>
    <lineage>
        <taxon>Bacteria</taxon>
        <taxon>Pseudomonadati</taxon>
        <taxon>Pseudomonadota</taxon>
        <taxon>Alphaproteobacteria</taxon>
        <taxon>Sphingomonadales</taxon>
        <taxon>Sphingomonadaceae</taxon>
        <taxon>Novosphingobium</taxon>
    </lineage>
</organism>
<dbReference type="Pfam" id="PF07452">
    <property type="entry name" value="CHRD"/>
    <property type="match status" value="1"/>
</dbReference>
<gene>
    <name evidence="3" type="ordered locus">Saro_1194</name>
</gene>
<dbReference type="AlphaFoldDB" id="Q2G934"/>
<name>Q2G934_NOVAD</name>
<evidence type="ECO:0000259" key="2">
    <source>
        <dbReference type="SMART" id="SM00754"/>
    </source>
</evidence>
<dbReference type="InterPro" id="IPR010895">
    <property type="entry name" value="CHRD"/>
</dbReference>
<reference evidence="4" key="1">
    <citation type="submission" date="2006-01" db="EMBL/GenBank/DDBJ databases">
        <title>Complete sequence of Novosphingobium aromaticivorans DSM 12444.</title>
        <authorList>
            <consortium name="US DOE Joint Genome Institute"/>
            <person name="Copeland A."/>
            <person name="Lucas S."/>
            <person name="Lapidus A."/>
            <person name="Barry K."/>
            <person name="Detter J.C."/>
            <person name="Glavina T."/>
            <person name="Hammon N."/>
            <person name="Israni S."/>
            <person name="Pitluck S."/>
            <person name="Chain P."/>
            <person name="Malfatti S."/>
            <person name="Shin M."/>
            <person name="Vergez L."/>
            <person name="Schmutz J."/>
            <person name="Larimer F."/>
            <person name="Land M."/>
            <person name="Kyrpides N."/>
            <person name="Ivanova N."/>
            <person name="Fredrickson J."/>
            <person name="Balkwill D."/>
            <person name="Romine M.F."/>
            <person name="Richardson P."/>
        </authorList>
    </citation>
    <scope>NUCLEOTIDE SEQUENCE [LARGE SCALE GENOMIC DNA]</scope>
    <source>
        <strain evidence="4">ATCC 700278 / DSM 12444 / CCUG 56034 / CIP 105152 / NBRC 16084 / F199</strain>
    </source>
</reference>
<evidence type="ECO:0000256" key="1">
    <source>
        <dbReference type="SAM" id="MobiDB-lite"/>
    </source>
</evidence>
<feature type="region of interest" description="Disordered" evidence="1">
    <location>
        <begin position="1"/>
        <end position="20"/>
    </location>
</feature>
<dbReference type="STRING" id="279238.Saro_1194"/>
<feature type="region of interest" description="Disordered" evidence="1">
    <location>
        <begin position="244"/>
        <end position="263"/>
    </location>
</feature>
<dbReference type="Proteomes" id="UP000009134">
    <property type="component" value="Chromosome"/>
</dbReference>
<feature type="domain" description="CHRD" evidence="2">
    <location>
        <begin position="416"/>
        <end position="530"/>
    </location>
</feature>
<protein>
    <recommendedName>
        <fullName evidence="2">CHRD domain-containing protein</fullName>
    </recommendedName>
</protein>
<accession>Q2G934</accession>
<dbReference type="eggNOG" id="COG1470">
    <property type="taxonomic scope" value="Bacteria"/>
</dbReference>
<dbReference type="HOGENOM" id="CLU_512711_0_0_5"/>
<keyword evidence="4" id="KW-1185">Reference proteome</keyword>
<sequence length="531" mass="55008">MPHAADPHQPSTIATSSFGRGWIPAGRDIGLPDDDFPPFNANGQADWAGWVSHVAKRSAAEPLSDSGQRPSASAGAPLPFAGSGIEGSALPHPNAFTPVRIARFLESLSRCGQVRNAARVAGVSQQTAYVRRRRDPAFAAGWDAALILAREAAEQVLAERALCGITETIWFRGEAVGERQRFDGRLLLAHLARLDARVAAAPGAVHHLAEDFDAMLVALAGGEEPAEAVDWPDPARDDHVEARADAAASAFDHAHPEPEDPLDDAAWDAWQSARAAASDAARLAAQAEWRAAAQGRDASLATLLDAPLERKAAGTVVTAAAAEVGPGSGPQLQRQAECPQDSVNTVNPAPAAPVPIARGQFPPSPHGCRLAAAPESRHAFRPLKGDKIMRRATSTVAIAAALAATALASPAVAKPVTLTASLAGAAETGGGDADGVGGFKVEADDDSGDFCFTLWAEKIAAPTMAHVHEGAAGADGKPVATIEVTGKDSDACVAMEPELIKKILAAPGDYYVNVHTGDFPKGAIRGQLQKP</sequence>
<evidence type="ECO:0000313" key="3">
    <source>
        <dbReference type="EMBL" id="ABD25639.1"/>
    </source>
</evidence>
<dbReference type="SMART" id="SM00754">
    <property type="entry name" value="CHRD"/>
    <property type="match status" value="1"/>
</dbReference>